<gene>
    <name evidence="10" type="ORF">E7Z59_10205</name>
</gene>
<evidence type="ECO:0000259" key="9">
    <source>
        <dbReference type="Pfam" id="PF18967"/>
    </source>
</evidence>
<keyword evidence="11" id="KW-1185">Reference proteome</keyword>
<evidence type="ECO:0000313" key="10">
    <source>
        <dbReference type="EMBL" id="THD68126.1"/>
    </source>
</evidence>
<accession>A0A4V3UY91</accession>
<evidence type="ECO:0000256" key="6">
    <source>
        <dbReference type="ARBA" id="ARBA00023118"/>
    </source>
</evidence>
<evidence type="ECO:0000256" key="5">
    <source>
        <dbReference type="ARBA" id="ARBA00022989"/>
    </source>
</evidence>
<evidence type="ECO:0000256" key="2">
    <source>
        <dbReference type="ARBA" id="ARBA00022475"/>
    </source>
</evidence>
<protein>
    <recommendedName>
        <fullName evidence="9">Pycsar effector protein domain-containing protein</fullName>
    </recommendedName>
</protein>
<sequence>MERLERLIRASELKAGIIFSFHSLVVGVFFDRMEHLSETFHNSRIFIILVIMWLLIVFVSVFHALQCFIPKMELKFDKNVFFFKDAVNAFGDVHEYSKQLMDTVADRKKLFEQLGQQIFIESKIVETKFRSVKKAMKYMGISFIFVVLIMILWLAQLKELL</sequence>
<dbReference type="EMBL" id="SSMC01000002">
    <property type="protein sequence ID" value="THD68126.1"/>
    <property type="molecule type" value="Genomic_DNA"/>
</dbReference>
<evidence type="ECO:0000313" key="11">
    <source>
        <dbReference type="Proteomes" id="UP000305939"/>
    </source>
</evidence>
<evidence type="ECO:0000256" key="1">
    <source>
        <dbReference type="ARBA" id="ARBA00004236"/>
    </source>
</evidence>
<dbReference type="GO" id="GO:0000166">
    <property type="term" value="F:nucleotide binding"/>
    <property type="evidence" value="ECO:0007669"/>
    <property type="project" value="UniProtKB-KW"/>
</dbReference>
<evidence type="ECO:0000256" key="8">
    <source>
        <dbReference type="SAM" id="Phobius"/>
    </source>
</evidence>
<reference evidence="10 11" key="1">
    <citation type="submission" date="2019-04" db="EMBL/GenBank/DDBJ databases">
        <title>Draft genome sequence of Robertkochia marina CC-AMO-30D.</title>
        <authorList>
            <person name="Hameed A."/>
            <person name="Lin S.-Y."/>
            <person name="Shahina M."/>
            <person name="Lai W.-A."/>
            <person name="Young C.-C."/>
        </authorList>
    </citation>
    <scope>NUCLEOTIDE SEQUENCE [LARGE SCALE GENOMIC DNA]</scope>
    <source>
        <strain evidence="10 11">CC-AMO-30D</strain>
    </source>
</reference>
<name>A0A4V3UY91_9FLAO</name>
<dbReference type="InterPro" id="IPR043760">
    <property type="entry name" value="PycTM_dom"/>
</dbReference>
<keyword evidence="2" id="KW-1003">Cell membrane</keyword>
<dbReference type="GO" id="GO:0051607">
    <property type="term" value="P:defense response to virus"/>
    <property type="evidence" value="ECO:0007669"/>
    <property type="project" value="UniProtKB-KW"/>
</dbReference>
<dbReference type="Pfam" id="PF18967">
    <property type="entry name" value="PycTM"/>
    <property type="match status" value="1"/>
</dbReference>
<keyword evidence="7 8" id="KW-0472">Membrane</keyword>
<evidence type="ECO:0000256" key="3">
    <source>
        <dbReference type="ARBA" id="ARBA00022692"/>
    </source>
</evidence>
<feature type="transmembrane region" description="Helical" evidence="8">
    <location>
        <begin position="45"/>
        <end position="65"/>
    </location>
</feature>
<comment type="caution">
    <text evidence="10">The sequence shown here is derived from an EMBL/GenBank/DDBJ whole genome shotgun (WGS) entry which is preliminary data.</text>
</comment>
<feature type="transmembrane region" description="Helical" evidence="8">
    <location>
        <begin position="12"/>
        <end position="30"/>
    </location>
</feature>
<feature type="transmembrane region" description="Helical" evidence="8">
    <location>
        <begin position="138"/>
        <end position="155"/>
    </location>
</feature>
<keyword evidence="3 8" id="KW-0812">Transmembrane</keyword>
<comment type="subcellular location">
    <subcellularLocation>
        <location evidence="1">Cell membrane</location>
    </subcellularLocation>
</comment>
<keyword evidence="5 8" id="KW-1133">Transmembrane helix</keyword>
<dbReference type="Proteomes" id="UP000305939">
    <property type="component" value="Unassembled WGS sequence"/>
</dbReference>
<dbReference type="OrthoDB" id="823069at2"/>
<feature type="domain" description="Pycsar effector protein" evidence="9">
    <location>
        <begin position="3"/>
        <end position="153"/>
    </location>
</feature>
<evidence type="ECO:0000256" key="4">
    <source>
        <dbReference type="ARBA" id="ARBA00022741"/>
    </source>
</evidence>
<keyword evidence="6" id="KW-0051">Antiviral defense</keyword>
<dbReference type="AlphaFoldDB" id="A0A4V3UY91"/>
<keyword evidence="4" id="KW-0547">Nucleotide-binding</keyword>
<organism evidence="10 11">
    <name type="scientific">Robertkochia marina</name>
    <dbReference type="NCBI Taxonomy" id="1227945"/>
    <lineage>
        <taxon>Bacteria</taxon>
        <taxon>Pseudomonadati</taxon>
        <taxon>Bacteroidota</taxon>
        <taxon>Flavobacteriia</taxon>
        <taxon>Flavobacteriales</taxon>
        <taxon>Flavobacteriaceae</taxon>
        <taxon>Robertkochia</taxon>
    </lineage>
</organism>
<evidence type="ECO:0000256" key="7">
    <source>
        <dbReference type="ARBA" id="ARBA00023136"/>
    </source>
</evidence>
<dbReference type="GO" id="GO:0005886">
    <property type="term" value="C:plasma membrane"/>
    <property type="evidence" value="ECO:0007669"/>
    <property type="project" value="UniProtKB-SubCell"/>
</dbReference>
<proteinExistence type="predicted"/>